<comment type="function">
    <text evidence="7">Involved in mitotic DNA repair and meiotic recombination. Functions in the recombinational DNA repair pathway. Essential for interhomolog gene conversion (GC), but may have a less important role in intersister GC than spn-A/Rad51. In the presence of DNA, spn-A/Rad51 enhances the ATPase activity of okr/Rad54.</text>
</comment>
<dbReference type="EMBL" id="DS645556">
    <property type="protein sequence ID" value="EEC02188.1"/>
    <property type="molecule type" value="Genomic_DNA"/>
</dbReference>
<dbReference type="Pfam" id="PF00271">
    <property type="entry name" value="Helicase_C"/>
    <property type="match status" value="1"/>
</dbReference>
<dbReference type="EMBL" id="ABJB010041851">
    <property type="status" value="NOT_ANNOTATED_CDS"/>
    <property type="molecule type" value="Genomic_DNA"/>
</dbReference>
<dbReference type="InterPro" id="IPR000330">
    <property type="entry name" value="SNF2_N"/>
</dbReference>
<evidence type="ECO:0000256" key="5">
    <source>
        <dbReference type="ARBA" id="ARBA00022801"/>
    </source>
</evidence>
<evidence type="ECO:0000259" key="11">
    <source>
        <dbReference type="PROSITE" id="PS51194"/>
    </source>
</evidence>
<dbReference type="Gene3D" id="3.40.50.300">
    <property type="entry name" value="P-loop containing nucleotide triphosphate hydrolases"/>
    <property type="match status" value="1"/>
</dbReference>
<dbReference type="SMART" id="SM00487">
    <property type="entry name" value="DEXDc"/>
    <property type="match status" value="1"/>
</dbReference>
<accession>B7P6G6</accession>
<dbReference type="InParanoid" id="B7P6G6"/>
<evidence type="ECO:0000256" key="3">
    <source>
        <dbReference type="ARBA" id="ARBA00022618"/>
    </source>
</evidence>
<evidence type="ECO:0000256" key="7">
    <source>
        <dbReference type="ARBA" id="ARBA00024776"/>
    </source>
</evidence>
<dbReference type="PROSITE" id="PS51192">
    <property type="entry name" value="HELICASE_ATP_BIND_1"/>
    <property type="match status" value="1"/>
</dbReference>
<evidence type="ECO:0000256" key="4">
    <source>
        <dbReference type="ARBA" id="ARBA00022776"/>
    </source>
</evidence>
<feature type="compositionally biased region" description="Low complexity" evidence="9">
    <location>
        <begin position="967"/>
        <end position="991"/>
    </location>
</feature>
<feature type="region of interest" description="Disordered" evidence="9">
    <location>
        <begin position="890"/>
        <end position="911"/>
    </location>
</feature>
<evidence type="ECO:0000256" key="6">
    <source>
        <dbReference type="ARBA" id="ARBA00023306"/>
    </source>
</evidence>
<dbReference type="GO" id="GO:0051301">
    <property type="term" value="P:cell division"/>
    <property type="evidence" value="ECO:0007669"/>
    <property type="project" value="UniProtKB-KW"/>
</dbReference>
<dbReference type="InterPro" id="IPR038718">
    <property type="entry name" value="SNF2-like_sf"/>
</dbReference>
<dbReference type="VEuPathDB" id="VectorBase:ISCI000289"/>
<feature type="region of interest" description="Disordered" evidence="9">
    <location>
        <begin position="1013"/>
        <end position="1216"/>
    </location>
</feature>
<evidence type="ECO:0000313" key="14">
    <source>
        <dbReference type="Proteomes" id="UP000001555"/>
    </source>
</evidence>
<dbReference type="CDD" id="cd18793">
    <property type="entry name" value="SF2_C_SNF"/>
    <property type="match status" value="1"/>
</dbReference>
<dbReference type="EnsemblMetazoa" id="ISCW000289-RA">
    <property type="protein sequence ID" value="ISCW000289-PA"/>
    <property type="gene ID" value="ISCW000289"/>
</dbReference>
<comment type="subunit">
    <text evidence="1">Interacts (via N-terminus) with spn-A/Rad51.</text>
</comment>
<keyword evidence="14" id="KW-1185">Reference proteome</keyword>
<feature type="compositionally biased region" description="Acidic residues" evidence="9">
    <location>
        <begin position="1177"/>
        <end position="1189"/>
    </location>
</feature>
<evidence type="ECO:0000313" key="13">
    <source>
        <dbReference type="EnsemblMetazoa" id="ISCW000289-PA"/>
    </source>
</evidence>
<sequence length="1216" mass="135864">MVEIGNEFYVYEGIEKKLYAYQREGLLWMWGLYLKKRGGVLGDDMGLGKTVQVIAFLSGMFDADLIKSVLLIMPVSLIPNWKKEFQAWAPGIRVFDYHSSTKKEKERSLARVQNRGGVLLTSYGMVQTSAEILSAQGGRKFVWCYLILDEGHKIKNPTKTTKAVYELPAKHRLVLTGTAIQNNLRELWALYNFAHQGTLLGSLATFKSQYETHINRSREKDATAGERLLGIEISKNLMEKISPFFLRRTKAEVLENKENTEQETDSLRPKLCFTAKKNDLVVWVYLSEVQKKIYREFLESEEVANILMTKKSPLVQLTILKKICDHPRLLSKRACVQMGMYDDMTQDQIEEFLDKEEGNSMTISDVPDDTLLAESGKMTFVLELLLNLKSEGHRTLFFSQSRKILDIIQRILLNRGFRVTRLDGTITKLCERDRLVTQFQTRSLADIFLLTTQVGGVGLTLTSADRVVIYDPSWNPATDAQAVDRAYRIGQSKNVVVYRLVTCSTVEEKIYRRQIFKDSIIKQTTGKQRDPVRYFTKQELRELFTLEDPSHSATQVQLAEMHSHHKRTDHGLDVHIEFIERRNVFGVSHHDLMFSEETAVDGPEEYVDGEKEHVRMRVEIAHRMVTSEADFVMGEIQNKESYTVPLNITVKTRQPVPYQPTPNLFPIVVPDEDSADTKGVGNVTIDLDELDEPIDIDSLHSINKSLANLTVHSSNQSASILVEESDEELFPEENVQSDSIVIDSDDEELDAKPCTVDYSEIKGIKADIKVEQKLACGTATAWKSEPEDEKNVRSPLRMSVLKMKEEQESSGRTAADCKIASKGGSFFSPLRNAMESRKGDSEVKTPRLLLKTDLSFIDHSSNSAGLVPKKEFFSSANSSLDNTSFVSLTPSSAKGVKQESPTESNTSGQAMADNVRRHLFFGEDQKKDSAVKCTFNALPSVEEKRQLKKRLRDSPVFSPVPSGPKHLLLSPSAEQASPSSKQSSWSPKFKSSPLVSTPLSLKLPVECQNQVVFPGSSPSTTPSKRITPLLLGSPRRQRRSSMLKQTASPFQKALAQSRELSPVESPKKVSQNRRSSALHSQSVHEISSSDEEETGIGGGPLDAPYSKLLERSVHALSSSDEGESGGSVDEGLEEEKSSLVSEDGVAAVRNRCRANRILSDDESMSHGATSSKPAALDDTDDELITDDEDKGWGSISCSLSPQKDQSDTSDPESSES</sequence>
<feature type="compositionally biased region" description="Polar residues" evidence="9">
    <location>
        <begin position="899"/>
        <end position="909"/>
    </location>
</feature>
<dbReference type="STRING" id="6945.B7P6G6"/>
<dbReference type="HOGENOM" id="CLU_269197_0_0_1"/>
<feature type="compositionally biased region" description="Polar residues" evidence="9">
    <location>
        <begin position="1068"/>
        <end position="1086"/>
    </location>
</feature>
<dbReference type="VEuPathDB" id="VectorBase:ISCP_009019"/>
<dbReference type="Gene3D" id="3.40.50.10810">
    <property type="entry name" value="Tandem AAA-ATPase domain"/>
    <property type="match status" value="1"/>
</dbReference>
<dbReference type="PROSITE" id="PS51194">
    <property type="entry name" value="HELICASE_CTER"/>
    <property type="match status" value="1"/>
</dbReference>
<dbReference type="InterPro" id="IPR014001">
    <property type="entry name" value="Helicase_ATP-bd"/>
</dbReference>
<reference evidence="13" key="2">
    <citation type="submission" date="2020-05" db="UniProtKB">
        <authorList>
            <consortium name="EnsemblMetazoa"/>
        </authorList>
    </citation>
    <scope>IDENTIFICATION</scope>
    <source>
        <strain evidence="13">wikel</strain>
    </source>
</reference>
<protein>
    <recommendedName>
        <fullName evidence="2">DNA repair and recombination protein RAD54-like</fullName>
    </recommendedName>
    <alternativeName>
        <fullName evidence="8">Protein okra</fullName>
    </alternativeName>
</protein>
<dbReference type="InterPro" id="IPR001650">
    <property type="entry name" value="Helicase_C-like"/>
</dbReference>
<dbReference type="SMART" id="SM00490">
    <property type="entry name" value="HELICc"/>
    <property type="match status" value="1"/>
</dbReference>
<dbReference type="InterPro" id="IPR049730">
    <property type="entry name" value="SNF2/RAD54-like_C"/>
</dbReference>
<evidence type="ECO:0000256" key="9">
    <source>
        <dbReference type="SAM" id="MobiDB-lite"/>
    </source>
</evidence>
<name>B7P6G6_IXOSC</name>
<feature type="domain" description="Helicase ATP-binding" evidence="10">
    <location>
        <begin position="30"/>
        <end position="197"/>
    </location>
</feature>
<dbReference type="PaxDb" id="6945-B7P6G6"/>
<organism>
    <name type="scientific">Ixodes scapularis</name>
    <name type="common">Black-legged tick</name>
    <name type="synonym">Deer tick</name>
    <dbReference type="NCBI Taxonomy" id="6945"/>
    <lineage>
        <taxon>Eukaryota</taxon>
        <taxon>Metazoa</taxon>
        <taxon>Ecdysozoa</taxon>
        <taxon>Arthropoda</taxon>
        <taxon>Chelicerata</taxon>
        <taxon>Arachnida</taxon>
        <taxon>Acari</taxon>
        <taxon>Parasitiformes</taxon>
        <taxon>Ixodida</taxon>
        <taxon>Ixodoidea</taxon>
        <taxon>Ixodidae</taxon>
        <taxon>Ixodinae</taxon>
        <taxon>Ixodes</taxon>
    </lineage>
</organism>
<feature type="compositionally biased region" description="Acidic residues" evidence="9">
    <location>
        <begin position="1207"/>
        <end position="1216"/>
    </location>
</feature>
<dbReference type="Pfam" id="PF00176">
    <property type="entry name" value="SNF2-rel_dom"/>
    <property type="match status" value="1"/>
</dbReference>
<keyword evidence="5" id="KW-0378">Hydrolase</keyword>
<dbReference type="GO" id="GO:0015616">
    <property type="term" value="F:DNA translocase activity"/>
    <property type="evidence" value="ECO:0000318"/>
    <property type="project" value="GO_Central"/>
</dbReference>
<keyword evidence="6" id="KW-0131">Cell cycle</keyword>
<dbReference type="InterPro" id="IPR027417">
    <property type="entry name" value="P-loop_NTPase"/>
</dbReference>
<evidence type="ECO:0000256" key="1">
    <source>
        <dbReference type="ARBA" id="ARBA00011467"/>
    </source>
</evidence>
<keyword evidence="4" id="KW-0498">Mitosis</keyword>
<dbReference type="GO" id="GO:0016787">
    <property type="term" value="F:hydrolase activity"/>
    <property type="evidence" value="ECO:0007669"/>
    <property type="project" value="UniProtKB-KW"/>
</dbReference>
<evidence type="ECO:0000259" key="10">
    <source>
        <dbReference type="PROSITE" id="PS51192"/>
    </source>
</evidence>
<dbReference type="InterPro" id="IPR050496">
    <property type="entry name" value="SNF2_RAD54_helicase_repair"/>
</dbReference>
<keyword evidence="3" id="KW-0132">Cell division</keyword>
<evidence type="ECO:0000256" key="2">
    <source>
        <dbReference type="ARBA" id="ARBA00015341"/>
    </source>
</evidence>
<feature type="domain" description="Helicase C-terminal" evidence="11">
    <location>
        <begin position="380"/>
        <end position="532"/>
    </location>
</feature>
<dbReference type="Proteomes" id="UP000001555">
    <property type="component" value="Unassembled WGS sequence"/>
</dbReference>
<evidence type="ECO:0000256" key="8">
    <source>
        <dbReference type="ARBA" id="ARBA00029956"/>
    </source>
</evidence>
<evidence type="ECO:0000313" key="12">
    <source>
        <dbReference type="EMBL" id="EEC02188.1"/>
    </source>
</evidence>
<reference evidence="12 14" key="1">
    <citation type="submission" date="2008-03" db="EMBL/GenBank/DDBJ databases">
        <title>Annotation of Ixodes scapularis.</title>
        <authorList>
            <consortium name="Ixodes scapularis Genome Project Consortium"/>
            <person name="Caler E."/>
            <person name="Hannick L.I."/>
            <person name="Bidwell S."/>
            <person name="Joardar V."/>
            <person name="Thiagarajan M."/>
            <person name="Amedeo P."/>
            <person name="Galinsky K.J."/>
            <person name="Schobel S."/>
            <person name="Inman J."/>
            <person name="Hostetler J."/>
            <person name="Miller J."/>
            <person name="Hammond M."/>
            <person name="Megy K."/>
            <person name="Lawson D."/>
            <person name="Kodira C."/>
            <person name="Sutton G."/>
            <person name="Meyer J."/>
            <person name="Hill C.A."/>
            <person name="Birren B."/>
            <person name="Nene V."/>
            <person name="Collins F."/>
            <person name="Alarcon-Chaidez F."/>
            <person name="Wikel S."/>
            <person name="Strausberg R."/>
        </authorList>
    </citation>
    <scope>NUCLEOTIDE SEQUENCE [LARGE SCALE GENOMIC DNA]</scope>
    <source>
        <strain evidence="14">Wikel</strain>
        <strain evidence="12">Wikel colony</strain>
    </source>
</reference>
<dbReference type="GO" id="GO:0006281">
    <property type="term" value="P:DNA repair"/>
    <property type="evidence" value="ECO:0000318"/>
    <property type="project" value="GO_Central"/>
</dbReference>
<dbReference type="SUPFAM" id="SSF52540">
    <property type="entry name" value="P-loop containing nucleoside triphosphate hydrolases"/>
    <property type="match status" value="2"/>
</dbReference>
<dbReference type="PANTHER" id="PTHR45629:SF7">
    <property type="entry name" value="DNA EXCISION REPAIR PROTEIN ERCC-6-RELATED"/>
    <property type="match status" value="1"/>
</dbReference>
<gene>
    <name evidence="12" type="ORF">IscW_ISCW000289</name>
</gene>
<dbReference type="VEuPathDB" id="VectorBase:ISCW000289"/>
<dbReference type="FunFam" id="3.40.50.10810:FF:000094">
    <property type="entry name" value="DNA excision repair protein ERCC-6"/>
    <property type="match status" value="1"/>
</dbReference>
<dbReference type="OrthoDB" id="413460at2759"/>
<feature type="region of interest" description="Disordered" evidence="9">
    <location>
        <begin position="944"/>
        <end position="991"/>
    </location>
</feature>
<dbReference type="PANTHER" id="PTHR45629">
    <property type="entry name" value="SNF2/RAD54 FAMILY MEMBER"/>
    <property type="match status" value="1"/>
</dbReference>
<proteinExistence type="predicted"/>
<dbReference type="AlphaFoldDB" id="B7P6G6"/>
<dbReference type="GO" id="GO:0005524">
    <property type="term" value="F:ATP binding"/>
    <property type="evidence" value="ECO:0007669"/>
    <property type="project" value="InterPro"/>
</dbReference>
<feature type="compositionally biased region" description="Polar residues" evidence="9">
    <location>
        <begin position="1013"/>
        <end position="1024"/>
    </location>
</feature>